<gene>
    <name evidence="5" type="ORF">BKK80_25605</name>
</gene>
<evidence type="ECO:0000313" key="6">
    <source>
        <dbReference type="Proteomes" id="UP000177515"/>
    </source>
</evidence>
<protein>
    <recommendedName>
        <fullName evidence="4">AMP-dependent synthetase/ligase domain-containing protein</fullName>
    </recommendedName>
</protein>
<name>A0ABM6FFU7_9BURK</name>
<keyword evidence="3" id="KW-0443">Lipid metabolism</keyword>
<sequence length="606" mass="66944">MRRDASIGSTVATMFQALVGKWGDRVALRRKQGGTWEDISWRQFGDAARQVAASLAASGFRGGESACILSSTRPEWMYCDMGLLGIGMVVAGIYPTDSSSQVAYLAGDCNASIIFVENDAQLDKVLAIRETLPALRLIVVFDLAGLRDLADDMVCSFADFLLRGAAFSRAQPDWFARQTGKVLPDSLAILVYTSGTTGPPKGAMVSHANLVFQVVNSAPLWEMHEGDDRLAFLPLCHIAERYFTYFSMYRGVVSNFVESPATVLDDVREVQPEFMLAVPRIWEKLYSQVDMWLKEGTRLRRWAFGCAMALGMRRERLAAKGVSPPAWLKLALSIADPVVLRGVRTSMGLERARSIASGGAPISPELVQWYGALGIVLLELYGMTECGTISANLRHARRLGSVGRPAGGCRVRIAENGEILVRGANVFVGYLNQESKTAEVLRDGWLHTGDVGRFDDDGYLYITDRLKDILITSGGKNITPSEIQNALKFSSYISDALVIGDRRKYLTAIIMIDRENVEKFAQEAQLAYTDFASLVAVPQIRMLIGKVVEAVNAKFARVESIKDFRILPVELTPAHEEVTPTMKLKRRVIERKWESLIESMYEGASL</sequence>
<keyword evidence="1" id="KW-0436">Ligase</keyword>
<dbReference type="Pfam" id="PF00501">
    <property type="entry name" value="AMP-binding"/>
    <property type="match status" value="1"/>
</dbReference>
<keyword evidence="2" id="KW-0276">Fatty acid metabolism</keyword>
<evidence type="ECO:0000256" key="1">
    <source>
        <dbReference type="ARBA" id="ARBA00022598"/>
    </source>
</evidence>
<dbReference type="CDD" id="cd05907">
    <property type="entry name" value="VL_LC_FACS_like"/>
    <property type="match status" value="1"/>
</dbReference>
<evidence type="ECO:0000256" key="3">
    <source>
        <dbReference type="ARBA" id="ARBA00023098"/>
    </source>
</evidence>
<dbReference type="InterPro" id="IPR000873">
    <property type="entry name" value="AMP-dep_synth/lig_dom"/>
</dbReference>
<dbReference type="InterPro" id="IPR042099">
    <property type="entry name" value="ANL_N_sf"/>
</dbReference>
<evidence type="ECO:0000259" key="4">
    <source>
        <dbReference type="Pfam" id="PF00501"/>
    </source>
</evidence>
<dbReference type="PANTHER" id="PTHR43272:SF32">
    <property type="entry name" value="AMP-DEPENDENT SYNTHETASE_LIGASE DOMAIN-CONTAINING PROTEIN"/>
    <property type="match status" value="1"/>
</dbReference>
<dbReference type="Proteomes" id="UP000177515">
    <property type="component" value="Chromosome 2"/>
</dbReference>
<evidence type="ECO:0000256" key="2">
    <source>
        <dbReference type="ARBA" id="ARBA00022832"/>
    </source>
</evidence>
<dbReference type="PROSITE" id="PS00455">
    <property type="entry name" value="AMP_BINDING"/>
    <property type="match status" value="1"/>
</dbReference>
<dbReference type="Pfam" id="PF23562">
    <property type="entry name" value="AMP-binding_C_3"/>
    <property type="match status" value="1"/>
</dbReference>
<keyword evidence="6" id="KW-1185">Reference proteome</keyword>
<dbReference type="EMBL" id="CP017755">
    <property type="protein sequence ID" value="AOZ10801.1"/>
    <property type="molecule type" value="Genomic_DNA"/>
</dbReference>
<accession>A0ABM6FFU7</accession>
<proteinExistence type="predicted"/>
<feature type="domain" description="AMP-dependent synthetase/ligase" evidence="4">
    <location>
        <begin position="19"/>
        <end position="431"/>
    </location>
</feature>
<dbReference type="Gene3D" id="3.40.50.12780">
    <property type="entry name" value="N-terminal domain of ligase-like"/>
    <property type="match status" value="1"/>
</dbReference>
<dbReference type="SUPFAM" id="SSF56801">
    <property type="entry name" value="Acetyl-CoA synthetase-like"/>
    <property type="match status" value="1"/>
</dbReference>
<evidence type="ECO:0000313" key="5">
    <source>
        <dbReference type="EMBL" id="AOZ10801.1"/>
    </source>
</evidence>
<dbReference type="PANTHER" id="PTHR43272">
    <property type="entry name" value="LONG-CHAIN-FATTY-ACID--COA LIGASE"/>
    <property type="match status" value="1"/>
</dbReference>
<reference evidence="5 6" key="1">
    <citation type="submission" date="2016-10" db="EMBL/GenBank/DDBJ databases">
        <title>Complete genome sequences of three Cupriavidus strains isolated from various Malaysian environments.</title>
        <authorList>
            <person name="Abdullah A.A.-A."/>
            <person name="Shafie N.A.H."/>
            <person name="Lau N.S."/>
        </authorList>
    </citation>
    <scope>NUCLEOTIDE SEQUENCE [LARGE SCALE GENOMIC DNA]</scope>
    <source>
        <strain evidence="5 6">USMAA1020</strain>
    </source>
</reference>
<dbReference type="InterPro" id="IPR020845">
    <property type="entry name" value="AMP-binding_CS"/>
</dbReference>
<organism evidence="5 6">
    <name type="scientific">Cupriavidus malaysiensis</name>
    <dbReference type="NCBI Taxonomy" id="367825"/>
    <lineage>
        <taxon>Bacteria</taxon>
        <taxon>Pseudomonadati</taxon>
        <taxon>Pseudomonadota</taxon>
        <taxon>Betaproteobacteria</taxon>
        <taxon>Burkholderiales</taxon>
        <taxon>Burkholderiaceae</taxon>
        <taxon>Cupriavidus</taxon>
    </lineage>
</organism>